<sequence>MLGQRIITAIALLSALLLIVFFTNALIFSLLLSVVTLLAAWEWAKLAGIKSTINRGLYCFGFMLVCSVAYGALQNYLFVILGLSLGFWMLALFLICTYPRYNKHWNNVYALGLMGVLVLLPCWFLLLYLRNYDDFAFNFLSLIVLVAAADVGAYFSGKRLGRHKLAEQVSPNKTWEGVIGGIVACFILAVVINVFNDFTQKEMISWPVLLSLPFLVSFFSVLGDLFESMLKRVRGVKDSGNILPGHGGILDRIDGLVSTTPAYILMLVYFI</sequence>
<gene>
    <name evidence="20" type="ORF">COA71_11055</name>
</gene>
<feature type="transmembrane region" description="Helical" evidence="19">
    <location>
        <begin position="135"/>
        <end position="156"/>
    </location>
</feature>
<evidence type="ECO:0000256" key="16">
    <source>
        <dbReference type="ARBA" id="ARBA00023209"/>
    </source>
</evidence>
<dbReference type="PANTHER" id="PTHR46382:SF1">
    <property type="entry name" value="PHOSPHATIDATE CYTIDYLYLTRANSFERASE"/>
    <property type="match status" value="1"/>
</dbReference>
<dbReference type="GO" id="GO:0005886">
    <property type="term" value="C:plasma membrane"/>
    <property type="evidence" value="ECO:0007669"/>
    <property type="project" value="UniProtKB-SubCell"/>
</dbReference>
<feature type="transmembrane region" description="Helical" evidence="19">
    <location>
        <begin position="177"/>
        <end position="196"/>
    </location>
</feature>
<comment type="catalytic activity">
    <reaction evidence="1 18">
        <text>a 1,2-diacyl-sn-glycero-3-phosphate + CTP + H(+) = a CDP-1,2-diacyl-sn-glycerol + diphosphate</text>
        <dbReference type="Rhea" id="RHEA:16229"/>
        <dbReference type="ChEBI" id="CHEBI:15378"/>
        <dbReference type="ChEBI" id="CHEBI:33019"/>
        <dbReference type="ChEBI" id="CHEBI:37563"/>
        <dbReference type="ChEBI" id="CHEBI:58332"/>
        <dbReference type="ChEBI" id="CHEBI:58608"/>
        <dbReference type="EC" id="2.7.7.41"/>
    </reaction>
</comment>
<feature type="transmembrane region" description="Helical" evidence="19">
    <location>
        <begin position="108"/>
        <end position="129"/>
    </location>
</feature>
<comment type="similarity">
    <text evidence="5 18">Belongs to the CDS family.</text>
</comment>
<keyword evidence="14" id="KW-0443">Lipid metabolism</keyword>
<keyword evidence="16" id="KW-0594">Phospholipid biosynthesis</keyword>
<evidence type="ECO:0000256" key="15">
    <source>
        <dbReference type="ARBA" id="ARBA00023136"/>
    </source>
</evidence>
<evidence type="ECO:0000256" key="14">
    <source>
        <dbReference type="ARBA" id="ARBA00023098"/>
    </source>
</evidence>
<keyword evidence="13 19" id="KW-1133">Transmembrane helix</keyword>
<dbReference type="AlphaFoldDB" id="A0A2A5C940"/>
<evidence type="ECO:0000256" key="4">
    <source>
        <dbReference type="ARBA" id="ARBA00005189"/>
    </source>
</evidence>
<feature type="transmembrane region" description="Helical" evidence="19">
    <location>
        <begin position="12"/>
        <end position="41"/>
    </location>
</feature>
<evidence type="ECO:0000256" key="6">
    <source>
        <dbReference type="ARBA" id="ARBA00012487"/>
    </source>
</evidence>
<dbReference type="Pfam" id="PF01148">
    <property type="entry name" value="CTP_transf_1"/>
    <property type="match status" value="1"/>
</dbReference>
<evidence type="ECO:0000256" key="2">
    <source>
        <dbReference type="ARBA" id="ARBA00004651"/>
    </source>
</evidence>
<keyword evidence="11 18" id="KW-0812">Transmembrane</keyword>
<evidence type="ECO:0000256" key="3">
    <source>
        <dbReference type="ARBA" id="ARBA00005119"/>
    </source>
</evidence>
<comment type="pathway">
    <text evidence="3 18">Phospholipid metabolism; CDP-diacylglycerol biosynthesis; CDP-diacylglycerol from sn-glycerol 3-phosphate: step 3/3.</text>
</comment>
<reference evidence="21" key="1">
    <citation type="submission" date="2017-08" db="EMBL/GenBank/DDBJ databases">
        <title>A dynamic microbial community with high functional redundancy inhabits the cold, oxic subseafloor aquifer.</title>
        <authorList>
            <person name="Tully B.J."/>
            <person name="Wheat C.G."/>
            <person name="Glazer B.T."/>
            <person name="Huber J.A."/>
        </authorList>
    </citation>
    <scope>NUCLEOTIDE SEQUENCE [LARGE SCALE GENOMIC DNA]</scope>
</reference>
<evidence type="ECO:0000256" key="11">
    <source>
        <dbReference type="ARBA" id="ARBA00022692"/>
    </source>
</evidence>
<feature type="transmembrane region" description="Helical" evidence="19">
    <location>
        <begin position="76"/>
        <end position="96"/>
    </location>
</feature>
<dbReference type="EMBL" id="NVWI01000009">
    <property type="protein sequence ID" value="PCJ40389.1"/>
    <property type="molecule type" value="Genomic_DNA"/>
</dbReference>
<feature type="transmembrane region" description="Helical" evidence="19">
    <location>
        <begin position="53"/>
        <end position="70"/>
    </location>
</feature>
<evidence type="ECO:0000256" key="19">
    <source>
        <dbReference type="SAM" id="Phobius"/>
    </source>
</evidence>
<evidence type="ECO:0000256" key="10">
    <source>
        <dbReference type="ARBA" id="ARBA00022679"/>
    </source>
</evidence>
<dbReference type="EC" id="2.7.7.41" evidence="6 18"/>
<evidence type="ECO:0000256" key="1">
    <source>
        <dbReference type="ARBA" id="ARBA00001698"/>
    </source>
</evidence>
<evidence type="ECO:0000256" key="9">
    <source>
        <dbReference type="ARBA" id="ARBA00022516"/>
    </source>
</evidence>
<keyword evidence="9" id="KW-0444">Lipid biosynthesis</keyword>
<name>A0A2A5C940_9GAMM</name>
<evidence type="ECO:0000256" key="7">
    <source>
        <dbReference type="ARBA" id="ARBA00019373"/>
    </source>
</evidence>
<feature type="transmembrane region" description="Helical" evidence="19">
    <location>
        <begin position="208"/>
        <end position="226"/>
    </location>
</feature>
<keyword evidence="15 19" id="KW-0472">Membrane</keyword>
<evidence type="ECO:0000256" key="18">
    <source>
        <dbReference type="RuleBase" id="RU003938"/>
    </source>
</evidence>
<keyword evidence="8" id="KW-1003">Cell membrane</keyword>
<organism evidence="20 21">
    <name type="scientific">SAR86 cluster bacterium</name>
    <dbReference type="NCBI Taxonomy" id="2030880"/>
    <lineage>
        <taxon>Bacteria</taxon>
        <taxon>Pseudomonadati</taxon>
        <taxon>Pseudomonadota</taxon>
        <taxon>Gammaproteobacteria</taxon>
        <taxon>SAR86 cluster</taxon>
    </lineage>
</organism>
<evidence type="ECO:0000313" key="20">
    <source>
        <dbReference type="EMBL" id="PCJ40389.1"/>
    </source>
</evidence>
<evidence type="ECO:0000256" key="13">
    <source>
        <dbReference type="ARBA" id="ARBA00022989"/>
    </source>
</evidence>
<dbReference type="GO" id="GO:0004605">
    <property type="term" value="F:phosphatidate cytidylyltransferase activity"/>
    <property type="evidence" value="ECO:0007669"/>
    <property type="project" value="UniProtKB-EC"/>
</dbReference>
<evidence type="ECO:0000313" key="21">
    <source>
        <dbReference type="Proteomes" id="UP000228987"/>
    </source>
</evidence>
<comment type="caution">
    <text evidence="20">The sequence shown here is derived from an EMBL/GenBank/DDBJ whole genome shotgun (WGS) entry which is preliminary data.</text>
</comment>
<proteinExistence type="inferred from homology"/>
<dbReference type="GO" id="GO:0016024">
    <property type="term" value="P:CDP-diacylglycerol biosynthetic process"/>
    <property type="evidence" value="ECO:0007669"/>
    <property type="project" value="UniProtKB-UniPathway"/>
</dbReference>
<dbReference type="Proteomes" id="UP000228987">
    <property type="component" value="Unassembled WGS sequence"/>
</dbReference>
<keyword evidence="17" id="KW-1208">Phospholipid metabolism</keyword>
<dbReference type="PANTHER" id="PTHR46382">
    <property type="entry name" value="PHOSPHATIDATE CYTIDYLYLTRANSFERASE"/>
    <property type="match status" value="1"/>
</dbReference>
<dbReference type="UniPathway" id="UPA00557">
    <property type="reaction ID" value="UER00614"/>
</dbReference>
<keyword evidence="12 18" id="KW-0548">Nucleotidyltransferase</keyword>
<evidence type="ECO:0000256" key="17">
    <source>
        <dbReference type="ARBA" id="ARBA00023264"/>
    </source>
</evidence>
<dbReference type="InterPro" id="IPR000374">
    <property type="entry name" value="PC_trans"/>
</dbReference>
<comment type="subcellular location">
    <subcellularLocation>
        <location evidence="2">Cell membrane</location>
        <topology evidence="2">Multi-pass membrane protein</topology>
    </subcellularLocation>
</comment>
<evidence type="ECO:0000256" key="12">
    <source>
        <dbReference type="ARBA" id="ARBA00022695"/>
    </source>
</evidence>
<comment type="pathway">
    <text evidence="4">Lipid metabolism.</text>
</comment>
<evidence type="ECO:0000256" key="8">
    <source>
        <dbReference type="ARBA" id="ARBA00022475"/>
    </source>
</evidence>
<accession>A0A2A5C940</accession>
<protein>
    <recommendedName>
        <fullName evidence="7 18">Phosphatidate cytidylyltransferase</fullName>
        <ecNumber evidence="6 18">2.7.7.41</ecNumber>
    </recommendedName>
</protein>
<evidence type="ECO:0000256" key="5">
    <source>
        <dbReference type="ARBA" id="ARBA00010185"/>
    </source>
</evidence>
<keyword evidence="10 18" id="KW-0808">Transferase</keyword>
<dbReference type="PROSITE" id="PS01315">
    <property type="entry name" value="CDS"/>
    <property type="match status" value="1"/>
</dbReference>